<name>A0AB36XQI6_9VIBR</name>
<organism evidence="1">
    <name type="scientific">Vibrio lentus</name>
    <dbReference type="NCBI Taxonomy" id="136468"/>
    <lineage>
        <taxon>Bacteria</taxon>
        <taxon>Pseudomonadati</taxon>
        <taxon>Pseudomonadota</taxon>
        <taxon>Gammaproteobacteria</taxon>
        <taxon>Vibrionales</taxon>
        <taxon>Vibrionaceae</taxon>
        <taxon>Vibrio</taxon>
    </lineage>
</organism>
<accession>A0AB36XQI6</accession>
<comment type="caution">
    <text evidence="1">The sequence shown here is derived from an EMBL/GenBank/DDBJ whole genome shotgun (WGS) entry which is preliminary data.</text>
</comment>
<sequence length="60" mass="6937">MMKGKIPEITYDKQLRGEKNVHVLKRGLLVDFLIRRLTEAFKILQSQGCSCETANRCMKP</sequence>
<gene>
    <name evidence="1" type="ORF">BCT99_11375</name>
</gene>
<evidence type="ECO:0000313" key="1">
    <source>
        <dbReference type="EMBL" id="PMK49148.1"/>
    </source>
</evidence>
<reference evidence="1" key="2">
    <citation type="submission" date="2016-07" db="EMBL/GenBank/DDBJ databases">
        <authorList>
            <person name="Kauffman K."/>
            <person name="Arevalo P."/>
            <person name="Polz M.F."/>
        </authorList>
    </citation>
    <scope>NUCLEOTIDE SEQUENCE</scope>
    <source>
        <strain evidence="1">10N.261.52.F7</strain>
    </source>
</reference>
<proteinExistence type="predicted"/>
<dbReference type="EMBL" id="MCXM01000004">
    <property type="protein sequence ID" value="PMK49148.1"/>
    <property type="molecule type" value="Genomic_DNA"/>
</dbReference>
<dbReference type="AlphaFoldDB" id="A0AB36XQI6"/>
<evidence type="ECO:0008006" key="2">
    <source>
        <dbReference type="Google" id="ProtNLM"/>
    </source>
</evidence>
<reference key="1">
    <citation type="submission" date="2016-07" db="EMBL/GenBank/DDBJ databases">
        <title>Nontailed viruses are major unrecognized killers of bacteria in the ocean.</title>
        <authorList>
            <person name="Kauffman K."/>
            <person name="Hussain F."/>
            <person name="Yang J."/>
            <person name="Arevalo P."/>
            <person name="Brown J."/>
            <person name="Cutler M."/>
            <person name="Kelly L."/>
            <person name="Polz M.F."/>
        </authorList>
    </citation>
    <scope>NUCLEOTIDE SEQUENCE [LARGE SCALE GENOMIC DNA]</scope>
    <source>
        <strain>10N.261.52.F7</strain>
    </source>
</reference>
<reference evidence="1" key="3">
    <citation type="journal article" date="2018" name="Nature">
        <title>A major lineage of non-tailed dsDNA viruses as unrecognized killers of marine bacteria.</title>
        <authorList>
            <person name="Kauffman K.M."/>
            <person name="Hussain F.A."/>
            <person name="Yang J."/>
            <person name="Arevalo P."/>
            <person name="Brown J.M."/>
            <person name="Chang W.K."/>
            <person name="VanInsberghe D."/>
            <person name="Elsherbini J."/>
            <person name="Sharma R.S."/>
            <person name="Cutler M.B."/>
            <person name="Kelly L."/>
            <person name="Polz M.F."/>
        </authorList>
    </citation>
    <scope>NUCLEOTIDE SEQUENCE</scope>
    <source>
        <strain evidence="1">10N.261.52.F7</strain>
    </source>
</reference>
<protein>
    <recommendedName>
        <fullName evidence="2">Transposase DDE domain-containing protein</fullName>
    </recommendedName>
</protein>